<organism evidence="2">
    <name type="scientific">Solanum lycopersicum</name>
    <name type="common">Tomato</name>
    <name type="synonym">Lycopersicon esculentum</name>
    <dbReference type="NCBI Taxonomy" id="4081"/>
    <lineage>
        <taxon>Eukaryota</taxon>
        <taxon>Viridiplantae</taxon>
        <taxon>Streptophyta</taxon>
        <taxon>Embryophyta</taxon>
        <taxon>Tracheophyta</taxon>
        <taxon>Spermatophyta</taxon>
        <taxon>Magnoliopsida</taxon>
        <taxon>eudicotyledons</taxon>
        <taxon>Gunneridae</taxon>
        <taxon>Pentapetalae</taxon>
        <taxon>asterids</taxon>
        <taxon>lamiids</taxon>
        <taxon>Solanales</taxon>
        <taxon>Solanaceae</taxon>
        <taxon>Solanoideae</taxon>
        <taxon>Solaneae</taxon>
        <taxon>Solanum</taxon>
        <taxon>Solanum subgen. Lycopersicon</taxon>
    </lineage>
</organism>
<proteinExistence type="predicted"/>
<reference evidence="2" key="2">
    <citation type="submission" date="2019-01" db="UniProtKB">
        <authorList>
            <consortium name="EnsemblPlants"/>
        </authorList>
    </citation>
    <scope>IDENTIFICATION</scope>
    <source>
        <strain evidence="2">cv. Heinz 1706</strain>
    </source>
</reference>
<dbReference type="Proteomes" id="UP000004994">
    <property type="component" value="Chromosome 2"/>
</dbReference>
<dbReference type="InParanoid" id="A0A3Q7E872"/>
<evidence type="ECO:0000256" key="1">
    <source>
        <dbReference type="SAM" id="MobiDB-lite"/>
    </source>
</evidence>
<dbReference type="EnsemblPlants" id="Solyc00g007150.3.1">
    <property type="protein sequence ID" value="Solyc00g007150.3.1.1"/>
    <property type="gene ID" value="Solyc00g007150.3"/>
</dbReference>
<keyword evidence="3" id="KW-1185">Reference proteome</keyword>
<accession>A0A3Q7E872</accession>
<feature type="region of interest" description="Disordered" evidence="1">
    <location>
        <begin position="1"/>
        <end position="27"/>
    </location>
</feature>
<reference evidence="2" key="1">
    <citation type="journal article" date="2012" name="Nature">
        <title>The tomato genome sequence provides insights into fleshy fruit evolution.</title>
        <authorList>
            <consortium name="Tomato Genome Consortium"/>
        </authorList>
    </citation>
    <scope>NUCLEOTIDE SEQUENCE [LARGE SCALE GENOMIC DNA]</scope>
    <source>
        <strain evidence="2">cv. Heinz 1706</strain>
    </source>
</reference>
<protein>
    <submittedName>
        <fullName evidence="2">Uncharacterized protein</fullName>
    </submittedName>
</protein>
<feature type="compositionally biased region" description="Polar residues" evidence="1">
    <location>
        <begin position="10"/>
        <end position="27"/>
    </location>
</feature>
<name>A0A3Q7E872_SOLLC</name>
<sequence>DSKTAPPPASNSSALQTTASTDSSEDNNNWRAVWREAIQAEFQIWLENTSVRQPTSINCLLGSFLCFTIDSFIFW</sequence>
<dbReference type="Gramene" id="Solyc00g007150.3.1">
    <property type="protein sequence ID" value="Solyc00g007150.3.1.1"/>
    <property type="gene ID" value="Solyc00g007150.3"/>
</dbReference>
<evidence type="ECO:0000313" key="3">
    <source>
        <dbReference type="Proteomes" id="UP000004994"/>
    </source>
</evidence>
<evidence type="ECO:0000313" key="2">
    <source>
        <dbReference type="EnsemblPlants" id="Solyc00g007150.3.1.1"/>
    </source>
</evidence>
<dbReference type="AlphaFoldDB" id="A0A3Q7E872"/>